<dbReference type="PANTHER" id="PTHR41695">
    <property type="entry name" value="1,4-ALPHA-GLUCAN BRANCHING ENZYME RV3031-RELATED"/>
    <property type="match status" value="1"/>
</dbReference>
<dbReference type="InterPro" id="IPR004300">
    <property type="entry name" value="Glyco_hydro_57_N"/>
</dbReference>
<proteinExistence type="inferred from homology"/>
<dbReference type="Gene3D" id="3.20.110.10">
    <property type="entry name" value="Glycoside hydrolase 38, N terminal domain"/>
    <property type="match status" value="1"/>
</dbReference>
<keyword evidence="4" id="KW-0378">Hydrolase</keyword>
<dbReference type="SUPFAM" id="SSF88713">
    <property type="entry name" value="Glycoside hydrolase/deacetylase"/>
    <property type="match status" value="1"/>
</dbReference>
<comment type="similarity">
    <text evidence="1">Belongs to the glycosyl hydrolase 57 family.</text>
</comment>
<dbReference type="GO" id="GO:0005576">
    <property type="term" value="C:extracellular region"/>
    <property type="evidence" value="ECO:0007669"/>
    <property type="project" value="TreeGrafter"/>
</dbReference>
<dbReference type="PANTHER" id="PTHR41695:SF1">
    <property type="entry name" value="1,4-ALPHA-GLUCAN BRANCHING ENZYME TK1436"/>
    <property type="match status" value="1"/>
</dbReference>
<feature type="non-terminal residue" evidence="4">
    <location>
        <position position="71"/>
    </location>
</feature>
<dbReference type="InterPro" id="IPR027291">
    <property type="entry name" value="Glyco_hydro_38_N_sf"/>
</dbReference>
<dbReference type="EMBL" id="AJWY01000664">
    <property type="protein sequence ID" value="EKC80864.1"/>
    <property type="molecule type" value="Genomic_DNA"/>
</dbReference>
<feature type="domain" description="Glycoside hydrolase family 57 N-terminal" evidence="3">
    <location>
        <begin position="29"/>
        <end position="70"/>
    </location>
</feature>
<reference evidence="4" key="1">
    <citation type="journal article" date="2013" name="Environ. Microbiol.">
        <title>Microbiota from the distal guts of lean and obese adolescents exhibit partial functional redundancy besides clear differences in community structure.</title>
        <authorList>
            <person name="Ferrer M."/>
            <person name="Ruiz A."/>
            <person name="Lanza F."/>
            <person name="Haange S.B."/>
            <person name="Oberbach A."/>
            <person name="Till H."/>
            <person name="Bargiela R."/>
            <person name="Campoy C."/>
            <person name="Segura M.T."/>
            <person name="Richter M."/>
            <person name="von Bergen M."/>
            <person name="Seifert J."/>
            <person name="Suarez A."/>
        </authorList>
    </citation>
    <scope>NUCLEOTIDE SEQUENCE</scope>
</reference>
<dbReference type="InterPro" id="IPR011330">
    <property type="entry name" value="Glyco_hydro/deAcase_b/a-brl"/>
</dbReference>
<evidence type="ECO:0000313" key="4">
    <source>
        <dbReference type="EMBL" id="EKC80864.1"/>
    </source>
</evidence>
<accession>K1UKT8</accession>
<protein>
    <submittedName>
        <fullName evidence="4">Glycosyl hydrolase, family 57</fullName>
    </submittedName>
</protein>
<dbReference type="InterPro" id="IPR040042">
    <property type="entry name" value="Branching_enz_MT3115-like"/>
</dbReference>
<evidence type="ECO:0000256" key="2">
    <source>
        <dbReference type="ARBA" id="ARBA00023277"/>
    </source>
</evidence>
<dbReference type="GO" id="GO:0016787">
    <property type="term" value="F:hydrolase activity"/>
    <property type="evidence" value="ECO:0007669"/>
    <property type="project" value="UniProtKB-KW"/>
</dbReference>
<sequence>MPHFLALALLLNLRKDKLIMKNNPKGYVSFVLHAHLPFVHHPESEDYLEEQWLFEAISETYIPLLLNFGKL</sequence>
<comment type="caution">
    <text evidence="4">The sequence shown here is derived from an EMBL/GenBank/DDBJ whole genome shotgun (WGS) entry which is preliminary data.</text>
</comment>
<dbReference type="GO" id="GO:0003844">
    <property type="term" value="F:1,4-alpha-glucan branching enzyme activity"/>
    <property type="evidence" value="ECO:0007669"/>
    <property type="project" value="InterPro"/>
</dbReference>
<evidence type="ECO:0000256" key="1">
    <source>
        <dbReference type="ARBA" id="ARBA00006821"/>
    </source>
</evidence>
<dbReference type="Pfam" id="PF03065">
    <property type="entry name" value="Glyco_hydro_57"/>
    <property type="match status" value="1"/>
</dbReference>
<name>K1UKT8_9ZZZZ</name>
<gene>
    <name evidence="4" type="ORF">LEA_00939</name>
</gene>
<keyword evidence="2" id="KW-0119">Carbohydrate metabolism</keyword>
<dbReference type="AlphaFoldDB" id="K1UKT8"/>
<organism evidence="4">
    <name type="scientific">human gut metagenome</name>
    <dbReference type="NCBI Taxonomy" id="408170"/>
    <lineage>
        <taxon>unclassified sequences</taxon>
        <taxon>metagenomes</taxon>
        <taxon>organismal metagenomes</taxon>
    </lineage>
</organism>
<evidence type="ECO:0000259" key="3">
    <source>
        <dbReference type="Pfam" id="PF03065"/>
    </source>
</evidence>
<dbReference type="GO" id="GO:0030979">
    <property type="term" value="P:alpha-glucan biosynthetic process"/>
    <property type="evidence" value="ECO:0007669"/>
    <property type="project" value="InterPro"/>
</dbReference>